<comment type="cofactor">
    <cofactor evidence="5">
        <name>FMN</name>
        <dbReference type="ChEBI" id="CHEBI:58210"/>
    </cofactor>
    <text evidence="5">Binds 1 FMN per subunit.</text>
</comment>
<dbReference type="NCBIfam" id="NF004231">
    <property type="entry name" value="PRK05679.1"/>
    <property type="match status" value="1"/>
</dbReference>
<feature type="binding site" evidence="5">
    <location>
        <position position="129"/>
    </location>
    <ligand>
        <name>substrate</name>
    </ligand>
</feature>
<comment type="catalytic activity">
    <reaction evidence="5">
        <text>pyridoxine 5'-phosphate + O2 = pyridoxal 5'-phosphate + H2O2</text>
        <dbReference type="Rhea" id="RHEA:15149"/>
        <dbReference type="ChEBI" id="CHEBI:15379"/>
        <dbReference type="ChEBI" id="CHEBI:16240"/>
        <dbReference type="ChEBI" id="CHEBI:58589"/>
        <dbReference type="ChEBI" id="CHEBI:597326"/>
        <dbReference type="EC" id="1.4.3.5"/>
    </reaction>
</comment>
<evidence type="ECO:0000256" key="3">
    <source>
        <dbReference type="ARBA" id="ARBA00022643"/>
    </source>
</evidence>
<comment type="caution">
    <text evidence="5">Lacks conserved residue(s) required for the propagation of feature annotation.</text>
</comment>
<evidence type="ECO:0000313" key="9">
    <source>
        <dbReference type="Proteomes" id="UP001595818"/>
    </source>
</evidence>
<feature type="binding site" evidence="5">
    <location>
        <position position="121"/>
    </location>
    <ligand>
        <name>substrate</name>
    </ligand>
</feature>
<keyword evidence="4 5" id="KW-0560">Oxidoreductase</keyword>
<name>A0ABV9T2I8_9BACT</name>
<feature type="binding site" evidence="5">
    <location>
        <position position="183"/>
    </location>
    <ligand>
        <name>FMN</name>
        <dbReference type="ChEBI" id="CHEBI:58210"/>
    </ligand>
</feature>
<keyword evidence="9" id="KW-1185">Reference proteome</keyword>
<evidence type="ECO:0000259" key="6">
    <source>
        <dbReference type="Pfam" id="PF01243"/>
    </source>
</evidence>
<keyword evidence="2 5" id="KW-0285">Flavoprotein</keyword>
<comment type="pathway">
    <text evidence="5">Cofactor metabolism; pyridoxal 5'-phosphate salvage; pyridoxal 5'-phosphate from pyridoxine 5'-phosphate: step 1/1.</text>
</comment>
<dbReference type="Pfam" id="PF01243">
    <property type="entry name" value="PNPOx_N"/>
    <property type="match status" value="1"/>
</dbReference>
<dbReference type="PANTHER" id="PTHR10851:SF0">
    <property type="entry name" value="PYRIDOXINE-5'-PHOSPHATE OXIDASE"/>
    <property type="match status" value="1"/>
</dbReference>
<feature type="binding site" evidence="5">
    <location>
        <begin position="60"/>
        <end position="65"/>
    </location>
    <ligand>
        <name>FMN</name>
        <dbReference type="ChEBI" id="CHEBI:58210"/>
    </ligand>
</feature>
<dbReference type="EC" id="1.4.3.5" evidence="5"/>
<feature type="domain" description="Pyridoxine 5'-phosphate oxidase dimerisation C-terminal" evidence="7">
    <location>
        <begin position="170"/>
        <end position="211"/>
    </location>
</feature>
<dbReference type="InterPro" id="IPR019740">
    <property type="entry name" value="Pyridox_Oxase_CS"/>
</dbReference>
<dbReference type="PIRSF" id="PIRSF000190">
    <property type="entry name" value="Pyd_amn-ph_oxd"/>
    <property type="match status" value="1"/>
</dbReference>
<feature type="binding site" evidence="5">
    <location>
        <position position="193"/>
    </location>
    <ligand>
        <name>FMN</name>
        <dbReference type="ChEBI" id="CHEBI:58210"/>
    </ligand>
</feature>
<evidence type="ECO:0000259" key="7">
    <source>
        <dbReference type="Pfam" id="PF10590"/>
    </source>
</evidence>
<dbReference type="RefSeq" id="WP_377064798.1">
    <property type="nucleotide sequence ID" value="NZ_JBHSJJ010000006.1"/>
</dbReference>
<evidence type="ECO:0000256" key="5">
    <source>
        <dbReference type="HAMAP-Rule" id="MF_01629"/>
    </source>
</evidence>
<feature type="binding site" evidence="5">
    <location>
        <begin position="138"/>
        <end position="139"/>
    </location>
    <ligand>
        <name>FMN</name>
        <dbReference type="ChEBI" id="CHEBI:58210"/>
    </ligand>
</feature>
<comment type="pathway">
    <text evidence="5">Cofactor metabolism; pyridoxal 5'-phosphate salvage; pyridoxal 5'-phosphate from pyridoxamine 5'-phosphate: step 1/1.</text>
</comment>
<evidence type="ECO:0000256" key="1">
    <source>
        <dbReference type="ARBA" id="ARBA00007301"/>
    </source>
</evidence>
<dbReference type="Proteomes" id="UP001595818">
    <property type="component" value="Unassembled WGS sequence"/>
</dbReference>
<feature type="binding site" evidence="5">
    <location>
        <begin position="74"/>
        <end position="75"/>
    </location>
    <ligand>
        <name>FMN</name>
        <dbReference type="ChEBI" id="CHEBI:58210"/>
    </ligand>
</feature>
<feature type="binding site" evidence="5">
    <location>
        <position position="103"/>
    </location>
    <ligand>
        <name>FMN</name>
        <dbReference type="ChEBI" id="CHEBI:58210"/>
    </ligand>
</feature>
<comment type="caution">
    <text evidence="8">The sequence shown here is derived from an EMBL/GenBank/DDBJ whole genome shotgun (WGS) entry which is preliminary data.</text>
</comment>
<dbReference type="Pfam" id="PF10590">
    <property type="entry name" value="PNP_phzG_C"/>
    <property type="match status" value="1"/>
</dbReference>
<dbReference type="NCBIfam" id="TIGR00558">
    <property type="entry name" value="pdxH"/>
    <property type="match status" value="1"/>
</dbReference>
<dbReference type="PROSITE" id="PS01064">
    <property type="entry name" value="PYRIDOX_OXIDASE"/>
    <property type="match status" value="1"/>
</dbReference>
<dbReference type="InterPro" id="IPR011576">
    <property type="entry name" value="Pyridox_Oxase_N"/>
</dbReference>
<protein>
    <recommendedName>
        <fullName evidence="5">Pyridoxine/pyridoxamine 5'-phosphate oxidase</fullName>
        <ecNumber evidence="5">1.4.3.5</ecNumber>
    </recommendedName>
    <alternativeName>
        <fullName evidence="5">PNP/PMP oxidase</fullName>
        <shortName evidence="5">PNPOx</shortName>
    </alternativeName>
    <alternativeName>
        <fullName evidence="5">Pyridoxal 5'-phosphate synthase</fullName>
    </alternativeName>
</protein>
<feature type="binding site" evidence="5">
    <location>
        <position position="81"/>
    </location>
    <ligand>
        <name>FMN</name>
        <dbReference type="ChEBI" id="CHEBI:58210"/>
    </ligand>
</feature>
<dbReference type="Gene3D" id="2.30.110.10">
    <property type="entry name" value="Electron Transport, Fmn-binding Protein, Chain A"/>
    <property type="match status" value="1"/>
</dbReference>
<dbReference type="GO" id="GO:0004733">
    <property type="term" value="F:pyridoxamine phosphate oxidase activity"/>
    <property type="evidence" value="ECO:0007669"/>
    <property type="project" value="UniProtKB-EC"/>
</dbReference>
<keyword evidence="3 5" id="KW-0288">FMN</keyword>
<dbReference type="SUPFAM" id="SSF50475">
    <property type="entry name" value="FMN-binding split barrel"/>
    <property type="match status" value="1"/>
</dbReference>
<feature type="domain" description="Pyridoxamine 5'-phosphate oxidase N-terminal" evidence="6">
    <location>
        <begin position="32"/>
        <end position="157"/>
    </location>
</feature>
<evidence type="ECO:0000313" key="8">
    <source>
        <dbReference type="EMBL" id="MFC4872420.1"/>
    </source>
</evidence>
<evidence type="ECO:0000256" key="4">
    <source>
        <dbReference type="ARBA" id="ARBA00023002"/>
    </source>
</evidence>
<sequence>MKIADLRKEYSSKSLDIKGMNQNPLEQFKAWFKEAIHSEIIEPNAMHLATVKKNNRPTGRVVLLKDVDNGFVFYTNYESNKGRELEENPFASLTFFWPELERQVRIEGTVEKTSAKESDDYFLSRPYESQIGAWSSPQSKAIPDRKFLEQKKEEMENKFKGKDLIRPSHWGGYRVTPYEIEFWQGRPARLHDRISYHLDEGGNWILTRLAP</sequence>
<evidence type="ECO:0000256" key="2">
    <source>
        <dbReference type="ARBA" id="ARBA00022630"/>
    </source>
</evidence>
<comment type="function">
    <text evidence="5">Catalyzes the oxidation of either pyridoxine 5'-phosphate (PNP) or pyridoxamine 5'-phosphate (PMP) into pyridoxal 5'-phosphate (PLP).</text>
</comment>
<feature type="binding site" evidence="5">
    <location>
        <position position="65"/>
    </location>
    <ligand>
        <name>substrate</name>
    </ligand>
</feature>
<keyword evidence="5" id="KW-0664">Pyridoxine biosynthesis</keyword>
<organism evidence="8 9">
    <name type="scientific">Negadavirga shengliensis</name>
    <dbReference type="NCBI Taxonomy" id="1389218"/>
    <lineage>
        <taxon>Bacteria</taxon>
        <taxon>Pseudomonadati</taxon>
        <taxon>Bacteroidota</taxon>
        <taxon>Cytophagia</taxon>
        <taxon>Cytophagales</taxon>
        <taxon>Cyclobacteriaceae</taxon>
        <taxon>Negadavirga</taxon>
    </lineage>
</organism>
<feature type="binding site" evidence="5">
    <location>
        <begin position="189"/>
        <end position="191"/>
    </location>
    <ligand>
        <name>substrate</name>
    </ligand>
</feature>
<dbReference type="PANTHER" id="PTHR10851">
    <property type="entry name" value="PYRIDOXINE-5-PHOSPHATE OXIDASE"/>
    <property type="match status" value="1"/>
</dbReference>
<dbReference type="InterPro" id="IPR019576">
    <property type="entry name" value="Pyridoxamine_oxidase_dimer_C"/>
</dbReference>
<dbReference type="HAMAP" id="MF_01629">
    <property type="entry name" value="PdxH"/>
    <property type="match status" value="1"/>
</dbReference>
<dbReference type="InterPro" id="IPR012349">
    <property type="entry name" value="Split_barrel_FMN-bd"/>
</dbReference>
<comment type="catalytic activity">
    <reaction evidence="5">
        <text>pyridoxamine 5'-phosphate + O2 + H2O = pyridoxal 5'-phosphate + H2O2 + NH4(+)</text>
        <dbReference type="Rhea" id="RHEA:15817"/>
        <dbReference type="ChEBI" id="CHEBI:15377"/>
        <dbReference type="ChEBI" id="CHEBI:15379"/>
        <dbReference type="ChEBI" id="CHEBI:16240"/>
        <dbReference type="ChEBI" id="CHEBI:28938"/>
        <dbReference type="ChEBI" id="CHEBI:58451"/>
        <dbReference type="ChEBI" id="CHEBI:597326"/>
        <dbReference type="EC" id="1.4.3.5"/>
    </reaction>
</comment>
<proteinExistence type="inferred from homology"/>
<dbReference type="EMBL" id="JBHSJJ010000006">
    <property type="protein sequence ID" value="MFC4872420.1"/>
    <property type="molecule type" value="Genomic_DNA"/>
</dbReference>
<dbReference type="InterPro" id="IPR000659">
    <property type="entry name" value="Pyridox_Oxase"/>
</dbReference>
<comment type="subunit">
    <text evidence="5">Homodimer.</text>
</comment>
<gene>
    <name evidence="5 8" type="primary">pdxH</name>
    <name evidence="8" type="ORF">ACFPFU_12040</name>
</gene>
<reference evidence="9" key="1">
    <citation type="journal article" date="2019" name="Int. J. Syst. Evol. Microbiol.">
        <title>The Global Catalogue of Microorganisms (GCM) 10K type strain sequencing project: providing services to taxonomists for standard genome sequencing and annotation.</title>
        <authorList>
            <consortium name="The Broad Institute Genomics Platform"/>
            <consortium name="The Broad Institute Genome Sequencing Center for Infectious Disease"/>
            <person name="Wu L."/>
            <person name="Ma J."/>
        </authorList>
    </citation>
    <scope>NUCLEOTIDE SEQUENCE [LARGE SCALE GENOMIC DNA]</scope>
    <source>
        <strain evidence="9">CGMCC 4.7466</strain>
    </source>
</reference>
<comment type="similarity">
    <text evidence="1 5">Belongs to the pyridoxamine 5'-phosphate oxidase family.</text>
</comment>
<feature type="binding site" evidence="5">
    <location>
        <position position="125"/>
    </location>
    <ligand>
        <name>substrate</name>
    </ligand>
</feature>
<accession>A0ABV9T2I8</accession>